<dbReference type="GO" id="GO:0015421">
    <property type="term" value="F:ABC-type oligopeptide transporter activity"/>
    <property type="evidence" value="ECO:0007669"/>
    <property type="project" value="TreeGrafter"/>
</dbReference>
<dbReference type="PANTHER" id="PTHR43394:SF1">
    <property type="entry name" value="ATP-BINDING CASSETTE SUB-FAMILY B MEMBER 10, MITOCHONDRIAL"/>
    <property type="match status" value="1"/>
</dbReference>
<comment type="caution">
    <text evidence="10">The sequence shown here is derived from an EMBL/GenBank/DDBJ whole genome shotgun (WGS) entry which is preliminary data.</text>
</comment>
<protein>
    <submittedName>
        <fullName evidence="10">ATP-binding cassette subfamily B protein</fullName>
    </submittedName>
</protein>
<evidence type="ECO:0000313" key="10">
    <source>
        <dbReference type="EMBL" id="PRY78659.1"/>
    </source>
</evidence>
<keyword evidence="2 7" id="KW-0812">Transmembrane</keyword>
<dbReference type="PROSITE" id="PS50929">
    <property type="entry name" value="ABC_TM1F"/>
    <property type="match status" value="1"/>
</dbReference>
<dbReference type="GO" id="GO:0005524">
    <property type="term" value="F:ATP binding"/>
    <property type="evidence" value="ECO:0007669"/>
    <property type="project" value="UniProtKB-KW"/>
</dbReference>
<keyword evidence="4 10" id="KW-0067">ATP-binding</keyword>
<feature type="transmembrane region" description="Helical" evidence="7">
    <location>
        <begin position="20"/>
        <end position="46"/>
    </location>
</feature>
<evidence type="ECO:0000256" key="1">
    <source>
        <dbReference type="ARBA" id="ARBA00004651"/>
    </source>
</evidence>
<accession>A0A2T0W110</accession>
<dbReference type="Gene3D" id="1.20.1560.10">
    <property type="entry name" value="ABC transporter type 1, transmembrane domain"/>
    <property type="match status" value="1"/>
</dbReference>
<keyword evidence="5 7" id="KW-1133">Transmembrane helix</keyword>
<evidence type="ECO:0000256" key="7">
    <source>
        <dbReference type="SAM" id="Phobius"/>
    </source>
</evidence>
<evidence type="ECO:0000256" key="4">
    <source>
        <dbReference type="ARBA" id="ARBA00022840"/>
    </source>
</evidence>
<sequence length="604" mass="67632">MILEKRVYTIFDLIKLSFKVAPTLAVVILVSRLMVALSGPALIVVTAHFINTSLAVVNEAVSPEQMVLPIVVLGLLSFLRQVVNVSNKYIKSKFLIQTRLSYRVELVEKRGKLAYRYIEDPDTYDLIKRITDSADTQIIDQYQNVLSLIDITIQVAGILIILLVNVWLVAPIIVLFSAPAFYFGAKAGKTVYEAERDVSKVERKAVYLAEVSSGRDAVLERTLFGYGDKVTRELWNRFEYVRVHKQAARKKTDTQLAISGMLTVVTAGSVMLVLLQPVATQLISVGLFISLTTASISLSNTLGGWLPNVLSKFTKDVEFLKELSQFAQLEEVEDALLSPHSTDFIFEKLVFKQVSFTYPGTEKKILDNVSFEIKPGKHYALVGENGAGKTTVIKLLTGQYLNYKGDILLNGKELKEYSSSDLKSVFSIAYQDFAKYQLSIRENIEIGDLESTTDDRLFKAISDFKLTDLINKLPKGVETSLGKITEDGVDLSGGQWQRIALARTIMNPAPIKILDEPTAALDPMSESRLYEQFEQIMEHTTSLFISHRLGSIKLADEILVFDKGTIIEQGRHTSLMAQKGKYALMYQSQLEWYKKDESEVKADA</sequence>
<feature type="transmembrane region" description="Helical" evidence="7">
    <location>
        <begin position="256"/>
        <end position="275"/>
    </location>
</feature>
<organism evidence="10 11">
    <name type="scientific">Alkalibacterium olivapovliticus</name>
    <dbReference type="NCBI Taxonomy" id="99907"/>
    <lineage>
        <taxon>Bacteria</taxon>
        <taxon>Bacillati</taxon>
        <taxon>Bacillota</taxon>
        <taxon>Bacilli</taxon>
        <taxon>Lactobacillales</taxon>
        <taxon>Carnobacteriaceae</taxon>
        <taxon>Alkalibacterium</taxon>
    </lineage>
</organism>
<keyword evidence="11" id="KW-1185">Reference proteome</keyword>
<keyword evidence="3" id="KW-0547">Nucleotide-binding</keyword>
<dbReference type="InterPro" id="IPR027417">
    <property type="entry name" value="P-loop_NTPase"/>
</dbReference>
<comment type="subcellular location">
    <subcellularLocation>
        <location evidence="1">Cell membrane</location>
        <topology evidence="1">Multi-pass membrane protein</topology>
    </subcellularLocation>
</comment>
<dbReference type="InterPro" id="IPR003593">
    <property type="entry name" value="AAA+_ATPase"/>
</dbReference>
<dbReference type="PROSITE" id="PS50893">
    <property type="entry name" value="ABC_TRANSPORTER_2"/>
    <property type="match status" value="1"/>
</dbReference>
<dbReference type="InterPro" id="IPR017871">
    <property type="entry name" value="ABC_transporter-like_CS"/>
</dbReference>
<feature type="domain" description="ABC transporter" evidence="8">
    <location>
        <begin position="349"/>
        <end position="588"/>
    </location>
</feature>
<dbReference type="SMART" id="SM00382">
    <property type="entry name" value="AAA"/>
    <property type="match status" value="1"/>
</dbReference>
<evidence type="ECO:0000313" key="11">
    <source>
        <dbReference type="Proteomes" id="UP000238205"/>
    </source>
</evidence>
<evidence type="ECO:0000256" key="6">
    <source>
        <dbReference type="ARBA" id="ARBA00023136"/>
    </source>
</evidence>
<keyword evidence="6 7" id="KW-0472">Membrane</keyword>
<dbReference type="InterPro" id="IPR003439">
    <property type="entry name" value="ABC_transporter-like_ATP-bd"/>
</dbReference>
<evidence type="ECO:0000259" key="9">
    <source>
        <dbReference type="PROSITE" id="PS50929"/>
    </source>
</evidence>
<feature type="transmembrane region" description="Helical" evidence="7">
    <location>
        <begin position="66"/>
        <end position="83"/>
    </location>
</feature>
<feature type="domain" description="ABC transmembrane type-1" evidence="9">
    <location>
        <begin position="26"/>
        <end position="303"/>
    </location>
</feature>
<dbReference type="RefSeq" id="WP_106195411.1">
    <property type="nucleotide sequence ID" value="NZ_PVTO01000025.1"/>
</dbReference>
<proteinExistence type="predicted"/>
<feature type="transmembrane region" description="Helical" evidence="7">
    <location>
        <begin position="155"/>
        <end position="182"/>
    </location>
</feature>
<evidence type="ECO:0000259" key="8">
    <source>
        <dbReference type="PROSITE" id="PS50893"/>
    </source>
</evidence>
<name>A0A2T0W110_9LACT</name>
<dbReference type="GO" id="GO:0005886">
    <property type="term" value="C:plasma membrane"/>
    <property type="evidence" value="ECO:0007669"/>
    <property type="project" value="UniProtKB-SubCell"/>
</dbReference>
<dbReference type="PROSITE" id="PS00211">
    <property type="entry name" value="ABC_TRANSPORTER_1"/>
    <property type="match status" value="1"/>
</dbReference>
<dbReference type="InterPro" id="IPR011527">
    <property type="entry name" value="ABC1_TM_dom"/>
</dbReference>
<dbReference type="SUPFAM" id="SSF52540">
    <property type="entry name" value="P-loop containing nucleoside triphosphate hydrolases"/>
    <property type="match status" value="1"/>
</dbReference>
<dbReference type="Proteomes" id="UP000238205">
    <property type="component" value="Unassembled WGS sequence"/>
</dbReference>
<evidence type="ECO:0000256" key="2">
    <source>
        <dbReference type="ARBA" id="ARBA00022692"/>
    </source>
</evidence>
<gene>
    <name evidence="10" type="ORF">CLV38_12530</name>
</gene>
<dbReference type="GO" id="GO:0016887">
    <property type="term" value="F:ATP hydrolysis activity"/>
    <property type="evidence" value="ECO:0007669"/>
    <property type="project" value="InterPro"/>
</dbReference>
<dbReference type="InterPro" id="IPR039421">
    <property type="entry name" value="Type_1_exporter"/>
</dbReference>
<dbReference type="EMBL" id="PVTO01000025">
    <property type="protein sequence ID" value="PRY78659.1"/>
    <property type="molecule type" value="Genomic_DNA"/>
</dbReference>
<dbReference type="InterPro" id="IPR036640">
    <property type="entry name" value="ABC1_TM_sf"/>
</dbReference>
<reference evidence="10 11" key="1">
    <citation type="submission" date="2018-03" db="EMBL/GenBank/DDBJ databases">
        <title>Genomic Encyclopedia of Archaeal and Bacterial Type Strains, Phase II (KMG-II): from individual species to whole genera.</title>
        <authorList>
            <person name="Goeker M."/>
        </authorList>
    </citation>
    <scope>NUCLEOTIDE SEQUENCE [LARGE SCALE GENOMIC DNA]</scope>
    <source>
        <strain evidence="10 11">DSM 13175</strain>
    </source>
</reference>
<dbReference type="SUPFAM" id="SSF90123">
    <property type="entry name" value="ABC transporter transmembrane region"/>
    <property type="match status" value="1"/>
</dbReference>
<dbReference type="PANTHER" id="PTHR43394">
    <property type="entry name" value="ATP-DEPENDENT PERMEASE MDL1, MITOCHONDRIAL"/>
    <property type="match status" value="1"/>
</dbReference>
<feature type="transmembrane region" description="Helical" evidence="7">
    <location>
        <begin position="282"/>
        <end position="306"/>
    </location>
</feature>
<dbReference type="OrthoDB" id="9806127at2"/>
<dbReference type="AlphaFoldDB" id="A0A2T0W110"/>
<evidence type="ECO:0000256" key="3">
    <source>
        <dbReference type="ARBA" id="ARBA00022741"/>
    </source>
</evidence>
<dbReference type="Pfam" id="PF00005">
    <property type="entry name" value="ABC_tran"/>
    <property type="match status" value="1"/>
</dbReference>
<evidence type="ECO:0000256" key="5">
    <source>
        <dbReference type="ARBA" id="ARBA00022989"/>
    </source>
</evidence>
<dbReference type="Gene3D" id="3.40.50.300">
    <property type="entry name" value="P-loop containing nucleotide triphosphate hydrolases"/>
    <property type="match status" value="1"/>
</dbReference>